<organism evidence="2 3">
    <name type="scientific">Serendipita indica (strain DSM 11827)</name>
    <name type="common">Root endophyte fungus</name>
    <name type="synonym">Piriformospora indica</name>
    <dbReference type="NCBI Taxonomy" id="1109443"/>
    <lineage>
        <taxon>Eukaryota</taxon>
        <taxon>Fungi</taxon>
        <taxon>Dikarya</taxon>
        <taxon>Basidiomycota</taxon>
        <taxon>Agaricomycotina</taxon>
        <taxon>Agaricomycetes</taxon>
        <taxon>Sebacinales</taxon>
        <taxon>Serendipitaceae</taxon>
        <taxon>Serendipita</taxon>
    </lineage>
</organism>
<feature type="region of interest" description="Disordered" evidence="1">
    <location>
        <begin position="183"/>
        <end position="204"/>
    </location>
</feature>
<evidence type="ECO:0000313" key="2">
    <source>
        <dbReference type="EMBL" id="CCA77496.1"/>
    </source>
</evidence>
<dbReference type="AlphaFoldDB" id="G4U1Q3"/>
<gene>
    <name evidence="2" type="ORF">PIIN_11473</name>
</gene>
<sequence length="204" mass="21847">MADGRFAPVRAFVCVETVAFLTCLGSFRTSYHGVMRDGPWLMVQNPAQVALDAQPSLSTTYANGFAPFSLQEPMNVGVWQLNSQRNHPVHQWPVESSGGIIGQQNADPFSAAPSGQRESVGGYIPEAFEDWSKIGDGWDGSFLCDPQVEPLPCFGKQATSFITETAIVPISVPLLDAAPHSLAELSGNTGPSISGRRVPDEAGR</sequence>
<accession>G4U1Q3</accession>
<reference evidence="2 3" key="1">
    <citation type="journal article" date="2011" name="PLoS Pathog.">
        <title>Endophytic Life Strategies Decoded by Genome and Transcriptome Analyses of the Mutualistic Root Symbiont Piriformospora indica.</title>
        <authorList>
            <person name="Zuccaro A."/>
            <person name="Lahrmann U."/>
            <person name="Guldener U."/>
            <person name="Langen G."/>
            <person name="Pfiffi S."/>
            <person name="Biedenkopf D."/>
            <person name="Wong P."/>
            <person name="Samans B."/>
            <person name="Grimm C."/>
            <person name="Basiewicz M."/>
            <person name="Murat C."/>
            <person name="Martin F."/>
            <person name="Kogel K.H."/>
        </authorList>
    </citation>
    <scope>NUCLEOTIDE SEQUENCE [LARGE SCALE GENOMIC DNA]</scope>
    <source>
        <strain evidence="2 3">DSM 11827</strain>
    </source>
</reference>
<proteinExistence type="predicted"/>
<keyword evidence="3" id="KW-1185">Reference proteome</keyword>
<dbReference type="EMBL" id="CAFZ01001660">
    <property type="protein sequence ID" value="CCA77496.1"/>
    <property type="molecule type" value="Genomic_DNA"/>
</dbReference>
<dbReference type="HOGENOM" id="CLU_1343738_0_0_1"/>
<comment type="caution">
    <text evidence="2">The sequence shown here is derived from an EMBL/GenBank/DDBJ whole genome shotgun (WGS) entry which is preliminary data.</text>
</comment>
<name>G4U1Q3_SERID</name>
<evidence type="ECO:0000313" key="3">
    <source>
        <dbReference type="Proteomes" id="UP000007148"/>
    </source>
</evidence>
<evidence type="ECO:0000256" key="1">
    <source>
        <dbReference type="SAM" id="MobiDB-lite"/>
    </source>
</evidence>
<dbReference type="Proteomes" id="UP000007148">
    <property type="component" value="Unassembled WGS sequence"/>
</dbReference>
<dbReference type="InParanoid" id="G4U1Q3"/>
<protein>
    <submittedName>
        <fullName evidence="2">Uncharacterized protein</fullName>
    </submittedName>
</protein>